<evidence type="ECO:0000256" key="2">
    <source>
        <dbReference type="ARBA" id="ARBA00022679"/>
    </source>
</evidence>
<comment type="similarity">
    <text evidence="1">Belongs to the protein kinase superfamily. NEK Ser/Thr protein kinase family. NIMA subfamily.</text>
</comment>
<keyword evidence="2" id="KW-0808">Transferase</keyword>
<evidence type="ECO:0000256" key="4">
    <source>
        <dbReference type="ARBA" id="ARBA00022777"/>
    </source>
</evidence>
<dbReference type="InterPro" id="IPR008271">
    <property type="entry name" value="Ser/Thr_kinase_AS"/>
</dbReference>
<dbReference type="InterPro" id="IPR011009">
    <property type="entry name" value="Kinase-like_dom_sf"/>
</dbReference>
<keyword evidence="5 6" id="KW-0067">ATP-binding</keyword>
<evidence type="ECO:0000256" key="3">
    <source>
        <dbReference type="ARBA" id="ARBA00022741"/>
    </source>
</evidence>
<reference evidence="9 10" key="1">
    <citation type="journal article" date="2012" name="Proc. Natl. Acad. Sci. U.S.A.">
        <title>Antigenic diversity is generated by distinct evolutionary mechanisms in African trypanosome species.</title>
        <authorList>
            <person name="Jackson A.P."/>
            <person name="Berry A."/>
            <person name="Aslett M."/>
            <person name="Allison H.C."/>
            <person name="Burton P."/>
            <person name="Vavrova-Anderson J."/>
            <person name="Brown R."/>
            <person name="Browne H."/>
            <person name="Corton N."/>
            <person name="Hauser H."/>
            <person name="Gamble J."/>
            <person name="Gilderthorp R."/>
            <person name="Marcello L."/>
            <person name="McQuillan J."/>
            <person name="Otto T.D."/>
            <person name="Quail M.A."/>
            <person name="Sanders M.J."/>
            <person name="van Tonder A."/>
            <person name="Ginger M.L."/>
            <person name="Field M.C."/>
            <person name="Barry J.D."/>
            <person name="Hertz-Fowler C."/>
            <person name="Berriman M."/>
        </authorList>
    </citation>
    <scope>NUCLEOTIDE SEQUENCE</scope>
    <source>
        <strain evidence="9 10">Y486</strain>
    </source>
</reference>
<dbReference type="Pfam" id="PF00069">
    <property type="entry name" value="Pkinase"/>
    <property type="match status" value="1"/>
</dbReference>
<evidence type="ECO:0000259" key="8">
    <source>
        <dbReference type="PROSITE" id="PS50011"/>
    </source>
</evidence>
<organism evidence="9 10">
    <name type="scientific">Trypanosoma vivax (strain Y486)</name>
    <dbReference type="NCBI Taxonomy" id="1055687"/>
    <lineage>
        <taxon>Eukaryota</taxon>
        <taxon>Discoba</taxon>
        <taxon>Euglenozoa</taxon>
        <taxon>Kinetoplastea</taxon>
        <taxon>Metakinetoplastina</taxon>
        <taxon>Trypanosomatida</taxon>
        <taxon>Trypanosomatidae</taxon>
        <taxon>Trypanosoma</taxon>
        <taxon>Duttonella</taxon>
    </lineage>
</organism>
<dbReference type="EMBL" id="CAEX01006139">
    <property type="protein sequence ID" value="CCD20707.1"/>
    <property type="molecule type" value="Genomic_DNA"/>
</dbReference>
<evidence type="ECO:0000256" key="7">
    <source>
        <dbReference type="RuleBase" id="RU000304"/>
    </source>
</evidence>
<dbReference type="Proteomes" id="UP000009027">
    <property type="component" value="Unassembled WGS sequence"/>
</dbReference>
<keyword evidence="7" id="KW-0723">Serine/threonine-protein kinase</keyword>
<dbReference type="PANTHER" id="PTHR43671:SF81">
    <property type="entry name" value="PROTEIN KINASE, PUTATIVE-RELATED"/>
    <property type="match status" value="1"/>
</dbReference>
<name>F9WT18_TRYVY</name>
<evidence type="ECO:0000256" key="5">
    <source>
        <dbReference type="ARBA" id="ARBA00022840"/>
    </source>
</evidence>
<dbReference type="SMART" id="SM00220">
    <property type="entry name" value="S_TKc"/>
    <property type="match status" value="1"/>
</dbReference>
<feature type="non-terminal residue" evidence="9">
    <location>
        <position position="183"/>
    </location>
</feature>
<feature type="domain" description="Protein kinase" evidence="8">
    <location>
        <begin position="15"/>
        <end position="183"/>
    </location>
</feature>
<evidence type="ECO:0000313" key="10">
    <source>
        <dbReference type="Proteomes" id="UP000009027"/>
    </source>
</evidence>
<dbReference type="SUPFAM" id="SSF56112">
    <property type="entry name" value="Protein kinase-like (PK-like)"/>
    <property type="match status" value="1"/>
</dbReference>
<dbReference type="PROSITE" id="PS00108">
    <property type="entry name" value="PROTEIN_KINASE_ST"/>
    <property type="match status" value="1"/>
</dbReference>
<dbReference type="GO" id="GO:0005524">
    <property type="term" value="F:ATP binding"/>
    <property type="evidence" value="ECO:0007669"/>
    <property type="project" value="UniProtKB-UniRule"/>
</dbReference>
<dbReference type="PANTHER" id="PTHR43671">
    <property type="entry name" value="SERINE/THREONINE-PROTEIN KINASE NEK"/>
    <property type="match status" value="1"/>
</dbReference>
<dbReference type="InterPro" id="IPR000719">
    <property type="entry name" value="Prot_kinase_dom"/>
</dbReference>
<proteinExistence type="inferred from homology"/>
<keyword evidence="4 9" id="KW-0418">Kinase</keyword>
<protein>
    <submittedName>
        <fullName evidence="9">Protein kinase, putative</fullName>
    </submittedName>
</protein>
<dbReference type="PROSITE" id="PS00107">
    <property type="entry name" value="PROTEIN_KINASE_ATP"/>
    <property type="match status" value="1"/>
</dbReference>
<accession>F9WT18</accession>
<feature type="binding site" evidence="6">
    <location>
        <position position="53"/>
    </location>
    <ligand>
        <name>ATP</name>
        <dbReference type="ChEBI" id="CHEBI:30616"/>
    </ligand>
</feature>
<dbReference type="InterPro" id="IPR017441">
    <property type="entry name" value="Protein_kinase_ATP_BS"/>
</dbReference>
<evidence type="ECO:0000256" key="6">
    <source>
        <dbReference type="PROSITE-ProRule" id="PRU10141"/>
    </source>
</evidence>
<keyword evidence="3 6" id="KW-0547">Nucleotide-binding</keyword>
<dbReference type="GO" id="GO:0004674">
    <property type="term" value="F:protein serine/threonine kinase activity"/>
    <property type="evidence" value="ECO:0007669"/>
    <property type="project" value="UniProtKB-KW"/>
</dbReference>
<dbReference type="AlphaFoldDB" id="F9WT18"/>
<evidence type="ECO:0000313" key="9">
    <source>
        <dbReference type="EMBL" id="CCD20707.1"/>
    </source>
</evidence>
<dbReference type="Gene3D" id="1.10.510.10">
    <property type="entry name" value="Transferase(Phosphotransferase) domain 1"/>
    <property type="match status" value="1"/>
</dbReference>
<sequence>MVETLQERCILGREVALSRVLGSGANGVAYLAKPTQQPDAPCSFQYPELFVVKVMRREVWPASSCSEVMREVSAIRSLNNPFVVRYVGAWLEVGSGEHKGSMCLAMEYCNGGDLHNLIYDYAARGKHAPNDLAMMVILQVLSALNHSHAHHIIHRDIKPANVLLELNTDGKGVARALVGDFGL</sequence>
<dbReference type="InterPro" id="IPR050660">
    <property type="entry name" value="NEK_Ser/Thr_kinase"/>
</dbReference>
<gene>
    <name evidence="9" type="ORF">TvY486_0035680</name>
</gene>
<dbReference type="PROSITE" id="PS50011">
    <property type="entry name" value="PROTEIN_KINASE_DOM"/>
    <property type="match status" value="1"/>
</dbReference>
<keyword evidence="10" id="KW-1185">Reference proteome</keyword>
<evidence type="ECO:0000256" key="1">
    <source>
        <dbReference type="ARBA" id="ARBA00010886"/>
    </source>
</evidence>